<dbReference type="GO" id="GO:0015813">
    <property type="term" value="P:L-glutamate transmembrane transport"/>
    <property type="evidence" value="ECO:0007669"/>
    <property type="project" value="InterPro"/>
</dbReference>
<gene>
    <name evidence="1" type="primary">gltS_2</name>
    <name evidence="1" type="ORF">LMG28138_05228</name>
</gene>
<dbReference type="PANTHER" id="PTHR36178">
    <property type="entry name" value="SLR0625 PROTEIN"/>
    <property type="match status" value="1"/>
</dbReference>
<protein>
    <submittedName>
        <fullName evidence="1">Sodium/glutamate symporter</fullName>
    </submittedName>
</protein>
<dbReference type="InterPro" id="IPR004445">
    <property type="entry name" value="GltS"/>
</dbReference>
<dbReference type="GO" id="GO:0016020">
    <property type="term" value="C:membrane"/>
    <property type="evidence" value="ECO:0007669"/>
    <property type="project" value="InterPro"/>
</dbReference>
<sequence>MSLRLWDLASLALPLLAILVVQAIAMAGYAVIVTFRVMGRDYDAAVLAAGHCGFGLGCHADCDRQHASHYGAVWPLPSALSGGADGRERFLSTSRMRSSSNYS</sequence>
<evidence type="ECO:0000313" key="1">
    <source>
        <dbReference type="EMBL" id="CAB3802673.1"/>
    </source>
</evidence>
<reference evidence="1 2" key="1">
    <citation type="submission" date="2020-04" db="EMBL/GenBank/DDBJ databases">
        <authorList>
            <person name="De Canck E."/>
        </authorList>
    </citation>
    <scope>NUCLEOTIDE SEQUENCE [LARGE SCALE GENOMIC DNA]</scope>
    <source>
        <strain evidence="1 2">LMG 28138</strain>
    </source>
</reference>
<accession>A0A6S7BJL1</accession>
<organism evidence="1 2">
    <name type="scientific">Pararobbsia alpina</name>
    <dbReference type="NCBI Taxonomy" id="621374"/>
    <lineage>
        <taxon>Bacteria</taxon>
        <taxon>Pseudomonadati</taxon>
        <taxon>Pseudomonadota</taxon>
        <taxon>Betaproteobacteria</taxon>
        <taxon>Burkholderiales</taxon>
        <taxon>Burkholderiaceae</taxon>
        <taxon>Pararobbsia</taxon>
    </lineage>
</organism>
<dbReference type="AlphaFoldDB" id="A0A6S7BJL1"/>
<keyword evidence="2" id="KW-1185">Reference proteome</keyword>
<evidence type="ECO:0000313" key="2">
    <source>
        <dbReference type="Proteomes" id="UP000494115"/>
    </source>
</evidence>
<dbReference type="EMBL" id="CADIKM010000050">
    <property type="protein sequence ID" value="CAB3802673.1"/>
    <property type="molecule type" value="Genomic_DNA"/>
</dbReference>
<dbReference type="Proteomes" id="UP000494115">
    <property type="component" value="Unassembled WGS sequence"/>
</dbReference>
<dbReference type="GO" id="GO:0015501">
    <property type="term" value="F:glutamate:sodium symporter activity"/>
    <property type="evidence" value="ECO:0007669"/>
    <property type="project" value="InterPro"/>
</dbReference>
<dbReference type="Pfam" id="PF03616">
    <property type="entry name" value="Glt_symporter"/>
    <property type="match status" value="1"/>
</dbReference>
<proteinExistence type="predicted"/>
<name>A0A6S7BJL1_9BURK</name>
<dbReference type="PANTHER" id="PTHR36178:SF1">
    <property type="entry name" value="SODIUM_GLUTAMATE SYMPORTER"/>
    <property type="match status" value="1"/>
</dbReference>